<reference evidence="1" key="1">
    <citation type="journal article" date="2020" name="Stud. Mycol.">
        <title>101 Dothideomycetes genomes: a test case for predicting lifestyles and emergence of pathogens.</title>
        <authorList>
            <person name="Haridas S."/>
            <person name="Albert R."/>
            <person name="Binder M."/>
            <person name="Bloem J."/>
            <person name="Labutti K."/>
            <person name="Salamov A."/>
            <person name="Andreopoulos B."/>
            <person name="Baker S."/>
            <person name="Barry K."/>
            <person name="Bills G."/>
            <person name="Bluhm B."/>
            <person name="Cannon C."/>
            <person name="Castanera R."/>
            <person name="Culley D."/>
            <person name="Daum C."/>
            <person name="Ezra D."/>
            <person name="Gonzalez J."/>
            <person name="Henrissat B."/>
            <person name="Kuo A."/>
            <person name="Liang C."/>
            <person name="Lipzen A."/>
            <person name="Lutzoni F."/>
            <person name="Magnuson J."/>
            <person name="Mondo S."/>
            <person name="Nolan M."/>
            <person name="Ohm R."/>
            <person name="Pangilinan J."/>
            <person name="Park H.-J."/>
            <person name="Ramirez L."/>
            <person name="Alfaro M."/>
            <person name="Sun H."/>
            <person name="Tritt A."/>
            <person name="Yoshinaga Y."/>
            <person name="Zwiers L.-H."/>
            <person name="Turgeon B."/>
            <person name="Goodwin S."/>
            <person name="Spatafora J."/>
            <person name="Crous P."/>
            <person name="Grigoriev I."/>
        </authorList>
    </citation>
    <scope>NUCLEOTIDE SEQUENCE</scope>
    <source>
        <strain evidence="1">CBS 130266</strain>
    </source>
</reference>
<organism evidence="1 2">
    <name type="scientific">Tothia fuscella</name>
    <dbReference type="NCBI Taxonomy" id="1048955"/>
    <lineage>
        <taxon>Eukaryota</taxon>
        <taxon>Fungi</taxon>
        <taxon>Dikarya</taxon>
        <taxon>Ascomycota</taxon>
        <taxon>Pezizomycotina</taxon>
        <taxon>Dothideomycetes</taxon>
        <taxon>Pleosporomycetidae</taxon>
        <taxon>Venturiales</taxon>
        <taxon>Cylindrosympodiaceae</taxon>
        <taxon>Tothia</taxon>
    </lineage>
</organism>
<dbReference type="AlphaFoldDB" id="A0A9P4NG19"/>
<evidence type="ECO:0000313" key="2">
    <source>
        <dbReference type="Proteomes" id="UP000800235"/>
    </source>
</evidence>
<name>A0A9P4NG19_9PEZI</name>
<protein>
    <submittedName>
        <fullName evidence="1">Uncharacterized protein</fullName>
    </submittedName>
</protein>
<accession>A0A9P4NG19</accession>
<sequence>MILSCPKPEHDFVGALTSNLSLPQLRSLAHAKIHRTESTEIAYVWFVYKETSREDNTIRNPWQRSGPCDLMCLDMRLINPGACVWNSPNPVSMSYLLYSMLERSKRNHAVAFRLYTQAGSSPGCRRVRGGGGRRLRCRAKGLWDHSREPSPWLR</sequence>
<evidence type="ECO:0000313" key="1">
    <source>
        <dbReference type="EMBL" id="KAF2419693.1"/>
    </source>
</evidence>
<comment type="caution">
    <text evidence="1">The sequence shown here is derived from an EMBL/GenBank/DDBJ whole genome shotgun (WGS) entry which is preliminary data.</text>
</comment>
<gene>
    <name evidence="1" type="ORF">EJ08DRAFT_35859</name>
</gene>
<dbReference type="EMBL" id="MU007117">
    <property type="protein sequence ID" value="KAF2419693.1"/>
    <property type="molecule type" value="Genomic_DNA"/>
</dbReference>
<keyword evidence="2" id="KW-1185">Reference proteome</keyword>
<proteinExistence type="predicted"/>
<dbReference type="Proteomes" id="UP000800235">
    <property type="component" value="Unassembled WGS sequence"/>
</dbReference>